<feature type="transmembrane region" description="Helical" evidence="16">
    <location>
        <begin position="847"/>
        <end position="870"/>
    </location>
</feature>
<dbReference type="Pfam" id="PF00102">
    <property type="entry name" value="Y_phosphatase"/>
    <property type="match status" value="2"/>
</dbReference>
<dbReference type="InterPro" id="IPR000387">
    <property type="entry name" value="Tyr_Pase_dom"/>
</dbReference>
<dbReference type="InterPro" id="IPR003961">
    <property type="entry name" value="FN3_dom"/>
</dbReference>
<dbReference type="PANTHER" id="PTHR46957">
    <property type="entry name" value="CYTOKINE RECEPTOR"/>
    <property type="match status" value="1"/>
</dbReference>
<comment type="catalytic activity">
    <reaction evidence="14">
        <text>O-phospho-L-tyrosyl-[protein] + H2O = L-tyrosyl-[protein] + phosphate</text>
        <dbReference type="Rhea" id="RHEA:10684"/>
        <dbReference type="Rhea" id="RHEA-COMP:10136"/>
        <dbReference type="Rhea" id="RHEA-COMP:20101"/>
        <dbReference type="ChEBI" id="CHEBI:15377"/>
        <dbReference type="ChEBI" id="CHEBI:43474"/>
        <dbReference type="ChEBI" id="CHEBI:46858"/>
        <dbReference type="ChEBI" id="CHEBI:61978"/>
        <dbReference type="EC" id="3.1.3.48"/>
    </reaction>
</comment>
<keyword evidence="7" id="KW-0378">Hydrolase</keyword>
<feature type="domain" description="Ig-like" evidence="20">
    <location>
        <begin position="227"/>
        <end position="309"/>
    </location>
</feature>
<feature type="chain" id="PRO_5047433635" description="protein-tyrosine-phosphatase" evidence="17">
    <location>
        <begin position="21"/>
        <end position="1511"/>
    </location>
</feature>
<evidence type="ECO:0000259" key="21">
    <source>
        <dbReference type="PROSITE" id="PS50853"/>
    </source>
</evidence>
<keyword evidence="8" id="KW-0904">Protein phosphatase</keyword>
<dbReference type="InterPro" id="IPR050713">
    <property type="entry name" value="RTP_Phos/Ushers"/>
</dbReference>
<dbReference type="InterPro" id="IPR045905">
    <property type="entry name" value="R-PTP-delta_cat"/>
</dbReference>
<evidence type="ECO:0000256" key="1">
    <source>
        <dbReference type="ARBA" id="ARBA00004167"/>
    </source>
</evidence>
<dbReference type="InterPro" id="IPR003598">
    <property type="entry name" value="Ig_sub2"/>
</dbReference>
<feature type="region of interest" description="Disordered" evidence="15">
    <location>
        <begin position="878"/>
        <end position="929"/>
    </location>
</feature>
<organism evidence="22 23">
    <name type="scientific">Ceratotherium simum simum</name>
    <name type="common">Southern white rhinoceros</name>
    <dbReference type="NCBI Taxonomy" id="73337"/>
    <lineage>
        <taxon>Eukaryota</taxon>
        <taxon>Metazoa</taxon>
        <taxon>Chordata</taxon>
        <taxon>Craniata</taxon>
        <taxon>Vertebrata</taxon>
        <taxon>Euteleostomi</taxon>
        <taxon>Mammalia</taxon>
        <taxon>Eutheria</taxon>
        <taxon>Laurasiatheria</taxon>
        <taxon>Perissodactyla</taxon>
        <taxon>Rhinocerotidae</taxon>
        <taxon>Ceratotherium</taxon>
    </lineage>
</organism>
<dbReference type="EC" id="3.1.3.48" evidence="3"/>
<dbReference type="SMART" id="SM00060">
    <property type="entry name" value="FN3"/>
    <property type="match status" value="4"/>
</dbReference>
<keyword evidence="22" id="KW-1185">Reference proteome</keyword>
<evidence type="ECO:0000256" key="4">
    <source>
        <dbReference type="ARBA" id="ARBA00022692"/>
    </source>
</evidence>
<dbReference type="PROSITE" id="PS50835">
    <property type="entry name" value="IG_LIKE"/>
    <property type="match status" value="3"/>
</dbReference>
<evidence type="ECO:0000256" key="10">
    <source>
        <dbReference type="ARBA" id="ARBA00023136"/>
    </source>
</evidence>
<evidence type="ECO:0000313" key="22">
    <source>
        <dbReference type="Proteomes" id="UP000694910"/>
    </source>
</evidence>
<evidence type="ECO:0000256" key="9">
    <source>
        <dbReference type="ARBA" id="ARBA00022989"/>
    </source>
</evidence>
<evidence type="ECO:0000259" key="19">
    <source>
        <dbReference type="PROSITE" id="PS50056"/>
    </source>
</evidence>
<feature type="domain" description="Ig-like" evidence="20">
    <location>
        <begin position="126"/>
        <end position="215"/>
    </location>
</feature>
<evidence type="ECO:0000313" key="23">
    <source>
        <dbReference type="RefSeq" id="XP_014647924.1"/>
    </source>
</evidence>
<protein>
    <recommendedName>
        <fullName evidence="3">protein-tyrosine-phosphatase</fullName>
        <ecNumber evidence="3">3.1.3.48</ecNumber>
    </recommendedName>
</protein>
<evidence type="ECO:0000259" key="20">
    <source>
        <dbReference type="PROSITE" id="PS50835"/>
    </source>
</evidence>
<dbReference type="InterPro" id="IPR007110">
    <property type="entry name" value="Ig-like_dom"/>
</dbReference>
<dbReference type="PROSITE" id="PS50056">
    <property type="entry name" value="TYR_PHOSPHATASE_2"/>
    <property type="match status" value="2"/>
</dbReference>
<evidence type="ECO:0000256" key="16">
    <source>
        <dbReference type="SAM" id="Phobius"/>
    </source>
</evidence>
<evidence type="ECO:0000256" key="13">
    <source>
        <dbReference type="ARBA" id="ARBA00023319"/>
    </source>
</evidence>
<keyword evidence="11 23" id="KW-0675">Receptor</keyword>
<keyword evidence="13" id="KW-0393">Immunoglobulin domain</keyword>
<evidence type="ECO:0000256" key="6">
    <source>
        <dbReference type="ARBA" id="ARBA00022737"/>
    </source>
</evidence>
<keyword evidence="4 16" id="KW-0812">Transmembrane</keyword>
<dbReference type="Pfam" id="PF07679">
    <property type="entry name" value="I-set"/>
    <property type="match status" value="2"/>
</dbReference>
<dbReference type="Proteomes" id="UP000694910">
    <property type="component" value="Unplaced"/>
</dbReference>
<dbReference type="Gene3D" id="3.90.190.10">
    <property type="entry name" value="Protein tyrosine phosphatase superfamily"/>
    <property type="match status" value="2"/>
</dbReference>
<feature type="domain" description="Tyrosine-protein phosphatase" evidence="18">
    <location>
        <begin position="956"/>
        <end position="1211"/>
    </location>
</feature>
<gene>
    <name evidence="23" type="primary">LOC101390848</name>
</gene>
<dbReference type="PROSITE" id="PS00383">
    <property type="entry name" value="TYR_PHOSPHATASE_1"/>
    <property type="match status" value="2"/>
</dbReference>
<dbReference type="Pfam" id="PF00041">
    <property type="entry name" value="fn3"/>
    <property type="match status" value="3"/>
</dbReference>
<feature type="domain" description="Tyrosine-protein phosphatase" evidence="18">
    <location>
        <begin position="1243"/>
        <end position="1502"/>
    </location>
</feature>
<feature type="domain" description="Fibronectin type-III" evidence="21">
    <location>
        <begin position="316"/>
        <end position="406"/>
    </location>
</feature>
<feature type="domain" description="Fibronectin type-III" evidence="21">
    <location>
        <begin position="411"/>
        <end position="507"/>
    </location>
</feature>
<evidence type="ECO:0000256" key="11">
    <source>
        <dbReference type="ARBA" id="ARBA00023170"/>
    </source>
</evidence>
<sequence>MVHVARPLLLFLAFFLRADAETPPRFTRTPVDQTGVSGGVASFICQATGDPRPKIVWNKKGKKVSNQRFEVIEFDDGSGSVLRIQPLRTPRDEAIYECVASNNVGEISVSTRLTVLREDQIPRGFPTIDMGPQLKVVERTRTATMLCAASGNPDPEITWFKDFLPVDTSNNNGRIKQLRSGALQIEQSEESDQGKYECVATNSAGTRYSAPANLYVRELREVRRVPPRFSIPPTNHEIMPGGSVNITCVAVGSPMPYVKWMLGAEDLTPEDDMPIGRNVLELNDVRQSANYTCVAMSTLGVIEAIAQITVKALPKPPGTPVVTESTATSITLTWDSGNPEPVSYYIIQHKPKNSEEPYKEIDGVATTRYSVAGLSPYSDYEFRVVAVNNIGRGPPSEPVLTQTSEQAPSSAPRDVQARMLSSTTILVQWKEPEEPNGQIQGYRVYYTMDPTQHVNNWMKHNVADSQITTIGNLVPQKTYSVKVLAFTSIGDGPLSSDIQVITQTGVPGQPLNFKAEPESETSILLSWTPPRSDTIANYELVYRDGEHGEEQRITIEPGTSYRLQGLKPNSLYYFRLAARSPQGLGASTAEISARTMQSMFAKNFHVKAVMKTSVLLSWEIPENYNSAMPFKILYDDGKMVEEVDGRATQKLIVNLKPEKSYSFVLTNRGNSAGGLQHRVTAKTAPDVLRTKPAFIGKTNLDGMITVQLPEVPANENIKGYYIIIVPLKKSRGKFIKPWESPDEMELDELLKEISRKRRSVRYGREVELKPYIAAHFDVLPTEFTLGDDKHYGGFTNKQLQSGQEYVFFVLAVMEHAESKMYATSPYSDPVVSMDLDPQPITDEEEGLIWVVGPVLAVVFIICIVIAILLYKSSKPDRKRAESDSRKSSIPNSKEVPSHHPTDPVELRRLNFQTPGSDDSGYPGNLHSSSMASHPPIPILELADHIERLKANDNLKFSQEYESIDPGQQFTWEHSNLEVNKPKNRYANVIAYDHSRVLLSAIEGIPGSDYVNANYIDGYRKQNAYIATQGSLPETFGDFWRMIWEQRSATVVMMTKLEERSRVKCDQYWPSRGTETHGLVQVTLLDTVELATYCVRTFALYKNGSSEKREVRQFQFTAWPDHGVPEHPTPFLAFLRRVKTCNPPDAGPMVVHCSAGVGRTGCFIVIDAMLERIKHEKTVDIYGHVTLMRAQRNYMVQTEDQYIFIHDALLEAVTCGNTEVPARNLYAYIQKLTQIETGENVTGMELEFKRLASSKAHTSRFISANLPCNKFKNRLVNIMPYESTRVCLQPIRGVEGSDYINASFIDGYRQQKAYIATQGPLAETTEDFWRMLWEHNSTIVVMLTKLREMGREKCHQYWPAERSARYQYFVVDPMAEYNMPQYILREFKVTDARDGQSRTVRQFQFTDWPEQGVPKSGEGFIDFIGQVHKTKEQFGQDGPISVHCSAGVGRTGVFITLSIVLERMRYEGVVDIFQTVKMLRTQRPAMVQTEDQYQFCYRAALEYLGSFDHYAT</sequence>
<dbReference type="PROSITE" id="PS50055">
    <property type="entry name" value="TYR_PHOSPHATASE_PTP"/>
    <property type="match status" value="2"/>
</dbReference>
<dbReference type="InterPro" id="IPR003599">
    <property type="entry name" value="Ig_sub"/>
</dbReference>
<dbReference type="SMART" id="SM00194">
    <property type="entry name" value="PTPc"/>
    <property type="match status" value="2"/>
</dbReference>
<evidence type="ECO:0000256" key="8">
    <source>
        <dbReference type="ARBA" id="ARBA00022912"/>
    </source>
</evidence>
<keyword evidence="12" id="KW-0325">Glycoprotein</keyword>
<proteinExistence type="inferred from homology"/>
<feature type="domain" description="Tyrosine specific protein phosphatases" evidence="19">
    <location>
        <begin position="1420"/>
        <end position="1493"/>
    </location>
</feature>
<evidence type="ECO:0000256" key="15">
    <source>
        <dbReference type="SAM" id="MobiDB-lite"/>
    </source>
</evidence>
<feature type="domain" description="Fibronectin type-III" evidence="21">
    <location>
        <begin position="509"/>
        <end position="598"/>
    </location>
</feature>
<dbReference type="SMART" id="SM00408">
    <property type="entry name" value="IGc2"/>
    <property type="match status" value="3"/>
</dbReference>
<reference evidence="23" key="1">
    <citation type="submission" date="2025-08" db="UniProtKB">
        <authorList>
            <consortium name="RefSeq"/>
        </authorList>
    </citation>
    <scope>IDENTIFICATION</scope>
</reference>
<comment type="subcellular location">
    <subcellularLocation>
        <location evidence="1">Membrane</location>
        <topology evidence="1">Single-pass membrane protein</topology>
    </subcellularLocation>
</comment>
<dbReference type="PANTHER" id="PTHR46957:SF11">
    <property type="entry name" value="PROTEIN-TYROSINE-PHOSPHATASE"/>
    <property type="match status" value="1"/>
</dbReference>
<evidence type="ECO:0000259" key="18">
    <source>
        <dbReference type="PROSITE" id="PS50055"/>
    </source>
</evidence>
<dbReference type="PRINTS" id="PR00700">
    <property type="entry name" value="PRTYPHPHTASE"/>
</dbReference>
<evidence type="ECO:0000256" key="17">
    <source>
        <dbReference type="SAM" id="SignalP"/>
    </source>
</evidence>
<dbReference type="CDD" id="cd05739">
    <property type="entry name" value="IgI_3_RPTP_IIa_LAR_like"/>
    <property type="match status" value="1"/>
</dbReference>
<evidence type="ECO:0000256" key="7">
    <source>
        <dbReference type="ARBA" id="ARBA00022801"/>
    </source>
</evidence>
<dbReference type="PROSITE" id="PS50853">
    <property type="entry name" value="FN3"/>
    <property type="match status" value="3"/>
</dbReference>
<dbReference type="InterPro" id="IPR036179">
    <property type="entry name" value="Ig-like_dom_sf"/>
</dbReference>
<feature type="signal peptide" evidence="17">
    <location>
        <begin position="1"/>
        <end position="20"/>
    </location>
</feature>
<dbReference type="Gene3D" id="2.60.40.10">
    <property type="entry name" value="Immunoglobulins"/>
    <property type="match status" value="7"/>
</dbReference>
<evidence type="ECO:0000256" key="12">
    <source>
        <dbReference type="ARBA" id="ARBA00023180"/>
    </source>
</evidence>
<keyword evidence="6" id="KW-0677">Repeat</keyword>
<dbReference type="InterPro" id="IPR016130">
    <property type="entry name" value="Tyr_Pase_AS"/>
</dbReference>
<dbReference type="SUPFAM" id="SSF49265">
    <property type="entry name" value="Fibronectin type III"/>
    <property type="match status" value="3"/>
</dbReference>
<keyword evidence="9 16" id="KW-1133">Transmembrane helix</keyword>
<dbReference type="RefSeq" id="XP_014647924.1">
    <property type="nucleotide sequence ID" value="XM_014792438.1"/>
</dbReference>
<evidence type="ECO:0000256" key="5">
    <source>
        <dbReference type="ARBA" id="ARBA00022729"/>
    </source>
</evidence>
<evidence type="ECO:0000256" key="2">
    <source>
        <dbReference type="ARBA" id="ARBA00010504"/>
    </source>
</evidence>
<dbReference type="CDD" id="cd05738">
    <property type="entry name" value="IgI_2_RPTP_IIa_LAR_like"/>
    <property type="match status" value="1"/>
</dbReference>
<evidence type="ECO:0000256" key="3">
    <source>
        <dbReference type="ARBA" id="ARBA00013064"/>
    </source>
</evidence>
<dbReference type="CDD" id="cd14628">
    <property type="entry name" value="R-PTP-D-2"/>
    <property type="match status" value="1"/>
</dbReference>
<dbReference type="GeneID" id="101390848"/>
<feature type="domain" description="Ig-like" evidence="20">
    <location>
        <begin position="24"/>
        <end position="114"/>
    </location>
</feature>
<dbReference type="InterPro" id="IPR029021">
    <property type="entry name" value="Prot-tyrosine_phosphatase-like"/>
</dbReference>
<dbReference type="InterPro" id="IPR000242">
    <property type="entry name" value="PTP_cat"/>
</dbReference>
<comment type="similarity">
    <text evidence="2">Belongs to the protein-tyrosine phosphatase family. Receptor class 2A subfamily.</text>
</comment>
<dbReference type="SUPFAM" id="SSF52799">
    <property type="entry name" value="(Phosphotyrosine protein) phosphatases II"/>
    <property type="match status" value="2"/>
</dbReference>
<dbReference type="InterPro" id="IPR013783">
    <property type="entry name" value="Ig-like_fold"/>
</dbReference>
<dbReference type="Pfam" id="PF13927">
    <property type="entry name" value="Ig_3"/>
    <property type="match status" value="1"/>
</dbReference>
<name>A0ABM1D7Z3_CERSS</name>
<dbReference type="InterPro" id="IPR003595">
    <property type="entry name" value="Tyr_Pase_cat"/>
</dbReference>
<dbReference type="SMART" id="SM00409">
    <property type="entry name" value="IG"/>
    <property type="match status" value="4"/>
</dbReference>
<keyword evidence="5 17" id="KW-0732">Signal</keyword>
<dbReference type="CDD" id="cd00063">
    <property type="entry name" value="FN3"/>
    <property type="match status" value="4"/>
</dbReference>
<dbReference type="SMART" id="SM00404">
    <property type="entry name" value="PTPc_motif"/>
    <property type="match status" value="2"/>
</dbReference>
<evidence type="ECO:0000256" key="14">
    <source>
        <dbReference type="ARBA" id="ARBA00051722"/>
    </source>
</evidence>
<dbReference type="CDD" id="cd14624">
    <property type="entry name" value="R-PTPc-D-1"/>
    <property type="match status" value="1"/>
</dbReference>
<keyword evidence="10 16" id="KW-0472">Membrane</keyword>
<feature type="compositionally biased region" description="Basic and acidic residues" evidence="15">
    <location>
        <begin position="895"/>
        <end position="908"/>
    </location>
</feature>
<dbReference type="InterPro" id="IPR036116">
    <property type="entry name" value="FN3_sf"/>
</dbReference>
<dbReference type="InterPro" id="IPR013098">
    <property type="entry name" value="Ig_I-set"/>
</dbReference>
<feature type="domain" description="Tyrosine specific protein phosphatases" evidence="19">
    <location>
        <begin position="1131"/>
        <end position="1202"/>
    </location>
</feature>
<accession>A0ABM1D7Z3</accession>
<dbReference type="SUPFAM" id="SSF48726">
    <property type="entry name" value="Immunoglobulin"/>
    <property type="match status" value="3"/>
</dbReference>